<comment type="subunit">
    <text evidence="10">Monomer.</text>
</comment>
<comment type="similarity">
    <text evidence="3 10 13">Belongs to the IPP transferase family.</text>
</comment>
<dbReference type="NCBIfam" id="TIGR00174">
    <property type="entry name" value="miaA"/>
    <property type="match status" value="1"/>
</dbReference>
<evidence type="ECO:0000256" key="11">
    <source>
        <dbReference type="RuleBase" id="RU003783"/>
    </source>
</evidence>
<feature type="site" description="Interaction with substrate tRNA" evidence="10">
    <location>
        <position position="125"/>
    </location>
</feature>
<comment type="function">
    <text evidence="2 10 12">Catalyzes the transfer of a dimethylallyl group onto the adenine at position 37 in tRNAs that read codons beginning with uridine, leading to the formation of N6-(dimethylallyl)adenosine (i(6)A).</text>
</comment>
<feature type="site" description="Interaction with substrate tRNA" evidence="10">
    <location>
        <position position="102"/>
    </location>
</feature>
<evidence type="ECO:0000313" key="14">
    <source>
        <dbReference type="EMBL" id="AYO30554.1"/>
    </source>
</evidence>
<comment type="cofactor">
    <cofactor evidence="1 10">
        <name>Mg(2+)</name>
        <dbReference type="ChEBI" id="CHEBI:18420"/>
    </cofactor>
</comment>
<keyword evidence="15" id="KW-1185">Reference proteome</keyword>
<dbReference type="EC" id="2.5.1.75" evidence="10"/>
<evidence type="ECO:0000256" key="13">
    <source>
        <dbReference type="RuleBase" id="RU003785"/>
    </source>
</evidence>
<dbReference type="PANTHER" id="PTHR11088:SF60">
    <property type="entry name" value="TRNA DIMETHYLALLYLTRANSFERASE"/>
    <property type="match status" value="1"/>
</dbReference>
<evidence type="ECO:0000256" key="4">
    <source>
        <dbReference type="ARBA" id="ARBA00022679"/>
    </source>
</evidence>
<proteinExistence type="inferred from homology"/>
<evidence type="ECO:0000256" key="6">
    <source>
        <dbReference type="ARBA" id="ARBA00022741"/>
    </source>
</evidence>
<dbReference type="PANTHER" id="PTHR11088">
    <property type="entry name" value="TRNA DIMETHYLALLYLTRANSFERASE"/>
    <property type="match status" value="1"/>
</dbReference>
<evidence type="ECO:0000256" key="8">
    <source>
        <dbReference type="ARBA" id="ARBA00022842"/>
    </source>
</evidence>
<sequence>MQKKPLLVIVGPTAVGKTEIAIEVAKKLNAEIISADSMQIYRYMDIGTAKPSRAEQKGIKHHMIDIINPDQEFSVADFQAMAKQCIEDIVGRHKIPLLSGGTGLYVNAVCYNYTFSEFEKDEVLREQLKNQALKYGNEFLYGKLEKLDPDAARKIHPNNLRRIIRALEVCIKTGSTFSSYEEKTKRQRGLYDLFMFGLTRPRDELYRRINERVQHMINSGLVEEIKKLLDMGYSRNLNSMQGLGYRQILDYLDGKITLEEAIFLISRDTRHYAKRQYTWFLRDKNIVWMDVSREGMKKVVENIIKAVEGKLKNS</sequence>
<dbReference type="HAMAP" id="MF_00185">
    <property type="entry name" value="IPP_trans"/>
    <property type="match status" value="1"/>
</dbReference>
<dbReference type="AlphaFoldDB" id="A0A3G2R4V6"/>
<dbReference type="Gene3D" id="3.40.50.300">
    <property type="entry name" value="P-loop containing nucleotide triphosphate hydrolases"/>
    <property type="match status" value="1"/>
</dbReference>
<organism evidence="14 15">
    <name type="scientific">Biomaibacter acetigenes</name>
    <dbReference type="NCBI Taxonomy" id="2316383"/>
    <lineage>
        <taxon>Bacteria</taxon>
        <taxon>Bacillati</taxon>
        <taxon>Bacillota</taxon>
        <taxon>Clostridia</taxon>
        <taxon>Thermosediminibacterales</taxon>
        <taxon>Tepidanaerobacteraceae</taxon>
        <taxon>Biomaibacter</taxon>
    </lineage>
</organism>
<dbReference type="Proteomes" id="UP000280960">
    <property type="component" value="Chromosome"/>
</dbReference>
<feature type="region of interest" description="Interaction with substrate tRNA" evidence="10">
    <location>
        <begin position="36"/>
        <end position="39"/>
    </location>
</feature>
<evidence type="ECO:0000256" key="9">
    <source>
        <dbReference type="ARBA" id="ARBA00049563"/>
    </source>
</evidence>
<dbReference type="InterPro" id="IPR039657">
    <property type="entry name" value="Dimethylallyltransferase"/>
</dbReference>
<feature type="binding site" evidence="10">
    <location>
        <begin position="13"/>
        <end position="18"/>
    </location>
    <ligand>
        <name>substrate</name>
    </ligand>
</feature>
<dbReference type="InterPro" id="IPR018022">
    <property type="entry name" value="IPT"/>
</dbReference>
<dbReference type="FunFam" id="1.10.20.140:FF:000001">
    <property type="entry name" value="tRNA dimethylallyltransferase"/>
    <property type="match status" value="1"/>
</dbReference>
<evidence type="ECO:0000313" key="15">
    <source>
        <dbReference type="Proteomes" id="UP000280960"/>
    </source>
</evidence>
<keyword evidence="6 10" id="KW-0547">Nucleotide-binding</keyword>
<feature type="binding site" evidence="10">
    <location>
        <begin position="11"/>
        <end position="18"/>
    </location>
    <ligand>
        <name>ATP</name>
        <dbReference type="ChEBI" id="CHEBI:30616"/>
    </ligand>
</feature>
<dbReference type="SUPFAM" id="SSF52540">
    <property type="entry name" value="P-loop containing nucleoside triphosphate hydrolases"/>
    <property type="match status" value="2"/>
</dbReference>
<keyword evidence="5 10" id="KW-0819">tRNA processing</keyword>
<dbReference type="GO" id="GO:0005524">
    <property type="term" value="F:ATP binding"/>
    <property type="evidence" value="ECO:0007669"/>
    <property type="project" value="UniProtKB-UniRule"/>
</dbReference>
<dbReference type="EMBL" id="CP033169">
    <property type="protein sequence ID" value="AYO30554.1"/>
    <property type="molecule type" value="Genomic_DNA"/>
</dbReference>
<evidence type="ECO:0000256" key="3">
    <source>
        <dbReference type="ARBA" id="ARBA00005842"/>
    </source>
</evidence>
<evidence type="ECO:0000256" key="7">
    <source>
        <dbReference type="ARBA" id="ARBA00022840"/>
    </source>
</evidence>
<dbReference type="KEGG" id="bacg:D2962_07920"/>
<dbReference type="Pfam" id="PF01715">
    <property type="entry name" value="IPPT"/>
    <property type="match status" value="1"/>
</dbReference>
<keyword evidence="8 10" id="KW-0460">Magnesium</keyword>
<dbReference type="GO" id="GO:0006400">
    <property type="term" value="P:tRNA modification"/>
    <property type="evidence" value="ECO:0007669"/>
    <property type="project" value="TreeGrafter"/>
</dbReference>
<name>A0A3G2R4V6_9FIRM</name>
<evidence type="ECO:0000256" key="2">
    <source>
        <dbReference type="ARBA" id="ARBA00003213"/>
    </source>
</evidence>
<gene>
    <name evidence="10 14" type="primary">miaA</name>
    <name evidence="14" type="ORF">D2962_07920</name>
</gene>
<comment type="catalytic activity">
    <reaction evidence="9 10 11">
        <text>adenosine(37) in tRNA + dimethylallyl diphosphate = N(6)-dimethylallyladenosine(37) in tRNA + diphosphate</text>
        <dbReference type="Rhea" id="RHEA:26482"/>
        <dbReference type="Rhea" id="RHEA-COMP:10162"/>
        <dbReference type="Rhea" id="RHEA-COMP:10375"/>
        <dbReference type="ChEBI" id="CHEBI:33019"/>
        <dbReference type="ChEBI" id="CHEBI:57623"/>
        <dbReference type="ChEBI" id="CHEBI:74411"/>
        <dbReference type="ChEBI" id="CHEBI:74415"/>
        <dbReference type="EC" id="2.5.1.75"/>
    </reaction>
</comment>
<dbReference type="InterPro" id="IPR027417">
    <property type="entry name" value="P-loop_NTPase"/>
</dbReference>
<dbReference type="RefSeq" id="WP_122014658.1">
    <property type="nucleotide sequence ID" value="NZ_CP033169.1"/>
</dbReference>
<evidence type="ECO:0000256" key="10">
    <source>
        <dbReference type="HAMAP-Rule" id="MF_00185"/>
    </source>
</evidence>
<dbReference type="Gene3D" id="1.10.20.140">
    <property type="match status" value="1"/>
</dbReference>
<dbReference type="GO" id="GO:0052381">
    <property type="term" value="F:tRNA dimethylallyltransferase activity"/>
    <property type="evidence" value="ECO:0007669"/>
    <property type="project" value="UniProtKB-UniRule"/>
</dbReference>
<protein>
    <recommendedName>
        <fullName evidence="10">tRNA dimethylallyltransferase</fullName>
        <ecNumber evidence="10">2.5.1.75</ecNumber>
    </recommendedName>
    <alternativeName>
        <fullName evidence="10">Dimethylallyl diphosphate:tRNA dimethylallyltransferase</fullName>
        <shortName evidence="10">DMAPP:tRNA dimethylallyltransferase</shortName>
        <shortName evidence="10">DMATase</shortName>
    </alternativeName>
    <alternativeName>
        <fullName evidence="10">Isopentenyl-diphosphate:tRNA isopentenyltransferase</fullName>
        <shortName evidence="10">IPP transferase</shortName>
        <shortName evidence="10">IPPT</shortName>
        <shortName evidence="10">IPTase</shortName>
    </alternativeName>
</protein>
<accession>A0A3G2R4V6</accession>
<reference evidence="14 15" key="1">
    <citation type="submission" date="2018-10" db="EMBL/GenBank/DDBJ databases">
        <authorList>
            <person name="Zhang X."/>
        </authorList>
    </citation>
    <scope>NUCLEOTIDE SEQUENCE [LARGE SCALE GENOMIC DNA]</scope>
    <source>
        <strain evidence="14 15">SK-G1</strain>
    </source>
</reference>
<keyword evidence="7 10" id="KW-0067">ATP-binding</keyword>
<evidence type="ECO:0000256" key="5">
    <source>
        <dbReference type="ARBA" id="ARBA00022694"/>
    </source>
</evidence>
<comment type="caution">
    <text evidence="10">Lacks conserved residue(s) required for the propagation of feature annotation.</text>
</comment>
<evidence type="ECO:0000256" key="1">
    <source>
        <dbReference type="ARBA" id="ARBA00001946"/>
    </source>
</evidence>
<keyword evidence="4 10" id="KW-0808">Transferase</keyword>
<evidence type="ECO:0000256" key="12">
    <source>
        <dbReference type="RuleBase" id="RU003784"/>
    </source>
</evidence>